<dbReference type="EMBL" id="MN740575">
    <property type="protein sequence ID" value="QHU34625.1"/>
    <property type="molecule type" value="Genomic_DNA"/>
</dbReference>
<dbReference type="InterPro" id="IPR038330">
    <property type="entry name" value="TspO/MBR-related_sf"/>
</dbReference>
<evidence type="ECO:0000256" key="2">
    <source>
        <dbReference type="ARBA" id="ARBA00007524"/>
    </source>
</evidence>
<evidence type="ECO:0000256" key="1">
    <source>
        <dbReference type="ARBA" id="ARBA00004141"/>
    </source>
</evidence>
<dbReference type="Pfam" id="PF03073">
    <property type="entry name" value="TspO_MBR"/>
    <property type="match status" value="1"/>
</dbReference>
<comment type="similarity">
    <text evidence="2">Belongs to the TspO/BZRP family.</text>
</comment>
<proteinExistence type="inferred from homology"/>
<reference evidence="7" key="1">
    <citation type="journal article" date="2020" name="Nature">
        <title>Giant virus diversity and host interactions through global metagenomics.</title>
        <authorList>
            <person name="Schulz F."/>
            <person name="Roux S."/>
            <person name="Paez-Espino D."/>
            <person name="Jungbluth S."/>
            <person name="Walsh D.A."/>
            <person name="Denef V.J."/>
            <person name="McMahon K.D."/>
            <person name="Konstantinidis K.T."/>
            <person name="Eloe-Fadrosh E.A."/>
            <person name="Kyrpides N.C."/>
            <person name="Woyke T."/>
        </authorList>
    </citation>
    <scope>NUCLEOTIDE SEQUENCE</scope>
    <source>
        <strain evidence="7">GVMAG-S-1016713-169</strain>
    </source>
</reference>
<sequence>MTIKILDILLVFLPSVIGYGSQFLCNIGKNAGKNVLFRPPSWVFGLVWPVLFLLFGISWAISNRNCDSKYLCMVIYSITCILLGLWIIVYSDKCGNSKKGASLILLLVIAAELASFSQGNNISKILITPLIAWSIFALIMNTTEVQNEKSS</sequence>
<feature type="transmembrane region" description="Helical" evidence="6">
    <location>
        <begin position="125"/>
        <end position="143"/>
    </location>
</feature>
<dbReference type="Gene3D" id="1.20.1260.100">
    <property type="entry name" value="TspO/MBR protein"/>
    <property type="match status" value="1"/>
</dbReference>
<organism evidence="7">
    <name type="scientific">viral metagenome</name>
    <dbReference type="NCBI Taxonomy" id="1070528"/>
    <lineage>
        <taxon>unclassified sequences</taxon>
        <taxon>metagenomes</taxon>
        <taxon>organismal metagenomes</taxon>
    </lineage>
</organism>
<evidence type="ECO:0000256" key="3">
    <source>
        <dbReference type="ARBA" id="ARBA00022692"/>
    </source>
</evidence>
<protein>
    <recommendedName>
        <fullName evidence="8">TspO/MBR family protein</fullName>
    </recommendedName>
</protein>
<keyword evidence="4 6" id="KW-1133">Transmembrane helix</keyword>
<evidence type="ECO:0000313" key="7">
    <source>
        <dbReference type="EMBL" id="QHU34625.1"/>
    </source>
</evidence>
<keyword evidence="3 6" id="KW-0812">Transmembrane</keyword>
<dbReference type="InterPro" id="IPR004307">
    <property type="entry name" value="TspO_MBR"/>
</dbReference>
<name>A0A6C0LX54_9ZZZZ</name>
<feature type="transmembrane region" description="Helical" evidence="6">
    <location>
        <begin position="42"/>
        <end position="61"/>
    </location>
</feature>
<evidence type="ECO:0008006" key="8">
    <source>
        <dbReference type="Google" id="ProtNLM"/>
    </source>
</evidence>
<keyword evidence="5 6" id="KW-0472">Membrane</keyword>
<dbReference type="AlphaFoldDB" id="A0A6C0LX54"/>
<feature type="transmembrane region" description="Helical" evidence="6">
    <location>
        <begin position="101"/>
        <end position="118"/>
    </location>
</feature>
<feature type="transmembrane region" description="Helical" evidence="6">
    <location>
        <begin position="70"/>
        <end position="89"/>
    </location>
</feature>
<evidence type="ECO:0000256" key="4">
    <source>
        <dbReference type="ARBA" id="ARBA00022989"/>
    </source>
</evidence>
<comment type="subcellular location">
    <subcellularLocation>
        <location evidence="1">Membrane</location>
        <topology evidence="1">Multi-pass membrane protein</topology>
    </subcellularLocation>
</comment>
<evidence type="ECO:0000256" key="5">
    <source>
        <dbReference type="ARBA" id="ARBA00023136"/>
    </source>
</evidence>
<accession>A0A6C0LX54</accession>
<evidence type="ECO:0000256" key="6">
    <source>
        <dbReference type="SAM" id="Phobius"/>
    </source>
</evidence>
<dbReference type="GO" id="GO:0016020">
    <property type="term" value="C:membrane"/>
    <property type="evidence" value="ECO:0007669"/>
    <property type="project" value="UniProtKB-SubCell"/>
</dbReference>